<dbReference type="EMBL" id="RSCD01000015">
    <property type="protein sequence ID" value="RSH88953.1"/>
    <property type="molecule type" value="Genomic_DNA"/>
</dbReference>
<feature type="compositionally biased region" description="Basic and acidic residues" evidence="1">
    <location>
        <begin position="194"/>
        <end position="206"/>
    </location>
</feature>
<comment type="caution">
    <text evidence="2">The sequence shown here is derived from an EMBL/GenBank/DDBJ whole genome shotgun (WGS) entry which is preliminary data.</text>
</comment>
<feature type="compositionally biased region" description="Basic residues" evidence="1">
    <location>
        <begin position="159"/>
        <end position="177"/>
    </location>
</feature>
<gene>
    <name evidence="2" type="ORF">EHS25_002615</name>
</gene>
<evidence type="ECO:0000256" key="1">
    <source>
        <dbReference type="SAM" id="MobiDB-lite"/>
    </source>
</evidence>
<keyword evidence="3" id="KW-1185">Reference proteome</keyword>
<dbReference type="AlphaFoldDB" id="A0A427YD18"/>
<name>A0A427YD18_9TREE</name>
<feature type="compositionally biased region" description="Basic and acidic residues" evidence="1">
    <location>
        <begin position="143"/>
        <end position="158"/>
    </location>
</feature>
<feature type="region of interest" description="Disordered" evidence="1">
    <location>
        <begin position="103"/>
        <end position="206"/>
    </location>
</feature>
<sequence length="206" mass="21807">MDESTDPVGLAERPAPDLPLAEGILLPIMPLFSLVLRKPPITPAVLGSSVGRRFPISPPRMCDADEVGGPEVPNGWVGTSGAAEGLLNFAMRSLSDPETMRCCGPAPAPAPAPGPVAGVLPADEEREDDSGGGESVLGSVILADEHEHKQQRAPSSEKRRYKRNAGQRNKKCMRAPRQRGGSDEESSAGAWFDGSKEARSETQDES</sequence>
<feature type="compositionally biased region" description="Acidic residues" evidence="1">
    <location>
        <begin position="122"/>
        <end position="131"/>
    </location>
</feature>
<evidence type="ECO:0000313" key="3">
    <source>
        <dbReference type="Proteomes" id="UP000279259"/>
    </source>
</evidence>
<reference evidence="2 3" key="1">
    <citation type="submission" date="2018-11" db="EMBL/GenBank/DDBJ databases">
        <title>Genome sequence of Saitozyma podzolica DSM 27192.</title>
        <authorList>
            <person name="Aliyu H."/>
            <person name="Gorte O."/>
            <person name="Ochsenreither K."/>
        </authorList>
    </citation>
    <scope>NUCLEOTIDE SEQUENCE [LARGE SCALE GENOMIC DNA]</scope>
    <source>
        <strain evidence="2 3">DSM 27192</strain>
    </source>
</reference>
<evidence type="ECO:0000313" key="2">
    <source>
        <dbReference type="EMBL" id="RSH88953.1"/>
    </source>
</evidence>
<protein>
    <submittedName>
        <fullName evidence="2">Uncharacterized protein</fullName>
    </submittedName>
</protein>
<dbReference type="Proteomes" id="UP000279259">
    <property type="component" value="Unassembled WGS sequence"/>
</dbReference>
<proteinExistence type="predicted"/>
<organism evidence="2 3">
    <name type="scientific">Saitozyma podzolica</name>
    <dbReference type="NCBI Taxonomy" id="1890683"/>
    <lineage>
        <taxon>Eukaryota</taxon>
        <taxon>Fungi</taxon>
        <taxon>Dikarya</taxon>
        <taxon>Basidiomycota</taxon>
        <taxon>Agaricomycotina</taxon>
        <taxon>Tremellomycetes</taxon>
        <taxon>Tremellales</taxon>
        <taxon>Trimorphomycetaceae</taxon>
        <taxon>Saitozyma</taxon>
    </lineage>
</organism>
<accession>A0A427YD18</accession>